<dbReference type="Gene3D" id="3.30.420.80">
    <property type="entry name" value="Ribosomal protein S11"/>
    <property type="match status" value="1"/>
</dbReference>
<dbReference type="EMBL" id="HG994360">
    <property type="protein sequence ID" value="CAF2089099.1"/>
    <property type="molecule type" value="Genomic_DNA"/>
</dbReference>
<evidence type="ECO:0000256" key="2">
    <source>
        <dbReference type="ARBA" id="ARBA00023274"/>
    </source>
</evidence>
<evidence type="ECO:0000313" key="3">
    <source>
        <dbReference type="EMBL" id="CAF2089099.1"/>
    </source>
</evidence>
<keyword evidence="2" id="KW-0687">Ribonucleoprotein</keyword>
<dbReference type="GO" id="GO:0003735">
    <property type="term" value="F:structural constituent of ribosome"/>
    <property type="evidence" value="ECO:0007669"/>
    <property type="project" value="InterPro"/>
</dbReference>
<dbReference type="GO" id="GO:0005840">
    <property type="term" value="C:ribosome"/>
    <property type="evidence" value="ECO:0007669"/>
    <property type="project" value="UniProtKB-KW"/>
</dbReference>
<accession>A0A816SSD2</accession>
<dbReference type="InterPro" id="IPR036967">
    <property type="entry name" value="Ribosomal_uS11_sf"/>
</dbReference>
<protein>
    <submittedName>
        <fullName evidence="3">(rape) hypothetical protein</fullName>
    </submittedName>
</protein>
<evidence type="ECO:0000256" key="1">
    <source>
        <dbReference type="ARBA" id="ARBA00022980"/>
    </source>
</evidence>
<proteinExistence type="predicted"/>
<dbReference type="AlphaFoldDB" id="A0A816SSD2"/>
<sequence length="162" mass="17877">MVMESKSLVKADRDESSPYAAMLAAQDVAQRCKFPNYVYLHHENLSVLIIPACAPSSQVVQVLMFSCAFAIALCRQYGNIGSGRLWKTSAFTLQSNLVKLLHLFAGAVVKTYQTPPWGQERPLPRSSFVEEKIGQLFVSSMRGSLCPDPILVNLILTTVLTV</sequence>
<organism evidence="3">
    <name type="scientific">Brassica napus</name>
    <name type="common">Rape</name>
    <dbReference type="NCBI Taxonomy" id="3708"/>
    <lineage>
        <taxon>Eukaryota</taxon>
        <taxon>Viridiplantae</taxon>
        <taxon>Streptophyta</taxon>
        <taxon>Embryophyta</taxon>
        <taxon>Tracheophyta</taxon>
        <taxon>Spermatophyta</taxon>
        <taxon>Magnoliopsida</taxon>
        <taxon>eudicotyledons</taxon>
        <taxon>Gunneridae</taxon>
        <taxon>Pentapetalae</taxon>
        <taxon>rosids</taxon>
        <taxon>malvids</taxon>
        <taxon>Brassicales</taxon>
        <taxon>Brassicaceae</taxon>
        <taxon>Brassiceae</taxon>
        <taxon>Brassica</taxon>
    </lineage>
</organism>
<gene>
    <name evidence="3" type="ORF">DARMORV10_A06P36350.1</name>
</gene>
<name>A0A816SSD2_BRANA</name>
<reference evidence="3" key="1">
    <citation type="submission" date="2021-01" db="EMBL/GenBank/DDBJ databases">
        <authorList>
            <consortium name="Genoscope - CEA"/>
            <person name="William W."/>
        </authorList>
    </citation>
    <scope>NUCLEOTIDE SEQUENCE</scope>
</reference>
<dbReference type="Proteomes" id="UP001295469">
    <property type="component" value="Chromosome A06"/>
</dbReference>
<dbReference type="GO" id="GO:1990904">
    <property type="term" value="C:ribonucleoprotein complex"/>
    <property type="evidence" value="ECO:0007669"/>
    <property type="project" value="UniProtKB-KW"/>
</dbReference>
<keyword evidence="1" id="KW-0689">Ribosomal protein</keyword>
<dbReference type="GO" id="GO:0006412">
    <property type="term" value="P:translation"/>
    <property type="evidence" value="ECO:0007669"/>
    <property type="project" value="InterPro"/>
</dbReference>